<evidence type="ECO:0000313" key="2">
    <source>
        <dbReference type="Proteomes" id="UP001152320"/>
    </source>
</evidence>
<proteinExistence type="predicted"/>
<keyword evidence="2" id="KW-1185">Reference proteome</keyword>
<gene>
    <name evidence="1" type="ORF">HOLleu_19173</name>
</gene>
<dbReference type="AlphaFoldDB" id="A0A9Q1C3V9"/>
<reference evidence="1" key="1">
    <citation type="submission" date="2021-10" db="EMBL/GenBank/DDBJ databases">
        <title>Tropical sea cucumber genome reveals ecological adaptation and Cuvierian tubules defense mechanism.</title>
        <authorList>
            <person name="Chen T."/>
        </authorList>
    </citation>
    <scope>NUCLEOTIDE SEQUENCE</scope>
    <source>
        <strain evidence="1">Nanhai2018</strain>
        <tissue evidence="1">Muscle</tissue>
    </source>
</reference>
<comment type="caution">
    <text evidence="1">The sequence shown here is derived from an EMBL/GenBank/DDBJ whole genome shotgun (WGS) entry which is preliminary data.</text>
</comment>
<evidence type="ECO:0000313" key="1">
    <source>
        <dbReference type="EMBL" id="KAJ8038171.1"/>
    </source>
</evidence>
<accession>A0A9Q1C3V9</accession>
<dbReference type="EMBL" id="JAIZAY010000008">
    <property type="protein sequence ID" value="KAJ8038171.1"/>
    <property type="molecule type" value="Genomic_DNA"/>
</dbReference>
<organism evidence="1 2">
    <name type="scientific">Holothuria leucospilota</name>
    <name type="common">Black long sea cucumber</name>
    <name type="synonym">Mertensiothuria leucospilota</name>
    <dbReference type="NCBI Taxonomy" id="206669"/>
    <lineage>
        <taxon>Eukaryota</taxon>
        <taxon>Metazoa</taxon>
        <taxon>Echinodermata</taxon>
        <taxon>Eleutherozoa</taxon>
        <taxon>Echinozoa</taxon>
        <taxon>Holothuroidea</taxon>
        <taxon>Aspidochirotacea</taxon>
        <taxon>Aspidochirotida</taxon>
        <taxon>Holothuriidae</taxon>
        <taxon>Holothuria</taxon>
    </lineage>
</organism>
<name>A0A9Q1C3V9_HOLLE</name>
<dbReference type="Proteomes" id="UP001152320">
    <property type="component" value="Chromosome 8"/>
</dbReference>
<protein>
    <submittedName>
        <fullName evidence="1">Uncharacterized protein</fullName>
    </submittedName>
</protein>
<sequence length="75" mass="8742">MRIIPNVIFLTKIESKLSFFSQILLKPQNFRALRALQTSPQYCSYYQYLPIATFGEAQQQKLKAVFKLPGKRLAF</sequence>